<feature type="region of interest" description="Disordered" evidence="2">
    <location>
        <begin position="49"/>
        <end position="72"/>
    </location>
</feature>
<protein>
    <submittedName>
        <fullName evidence="3">Unnamed protein product</fullName>
    </submittedName>
</protein>
<dbReference type="OrthoDB" id="125380at2759"/>
<gene>
    <name evidence="3" type="ORF">Pfra01_001549400</name>
</gene>
<sequence>MMPLPWTVATVPEGNDVVKLREDPLAVSLSATPTALQQSRSRLRELNVRMANRGQRQPRPDTRRKSEFSASTRSPYRFTDDVIGSVVYRSKRSCLQAVDSFDAKKSKRPAHDQLHGWNPTDLISSVEATQEISSEKRKHTQDISSKVCHNRSHPDVICQDTSQLPIANVIGSADITKLLLLGKKIKREQWRKNQQRYREKQEKYQSNLEKSAQLLREEIELLEQRRRNLSSNASITMNVWAAVVEYFRLFHFGVQSNALAAASASMATPSSDQADYVRSVMVPGVVFDTGRGENYVIQSWRRFSLWFNDIVVDLNELQKLDSKSVLAITRTSVTITEQTLRYVFPHLYNETSPRLAPKLLNQRVVVEGWTRFDWDSASHRVTSITSEADLLTPIRNLLGSSDDACCVFEESLVSPTFQWKCSDSGQMYLMHYTCKTCAHPTFNYSWKQIVHQEASIMASYEMQVL</sequence>
<proteinExistence type="predicted"/>
<organism evidence="3 4">
    <name type="scientific">Phytophthora fragariaefolia</name>
    <dbReference type="NCBI Taxonomy" id="1490495"/>
    <lineage>
        <taxon>Eukaryota</taxon>
        <taxon>Sar</taxon>
        <taxon>Stramenopiles</taxon>
        <taxon>Oomycota</taxon>
        <taxon>Peronosporomycetes</taxon>
        <taxon>Peronosporales</taxon>
        <taxon>Peronosporaceae</taxon>
        <taxon>Phytophthora</taxon>
    </lineage>
</organism>
<comment type="caution">
    <text evidence="3">The sequence shown here is derived from an EMBL/GenBank/DDBJ whole genome shotgun (WGS) entry which is preliminary data.</text>
</comment>
<dbReference type="EMBL" id="BSXT01001679">
    <property type="protein sequence ID" value="GMF44465.1"/>
    <property type="molecule type" value="Genomic_DNA"/>
</dbReference>
<evidence type="ECO:0000256" key="1">
    <source>
        <dbReference type="SAM" id="Coils"/>
    </source>
</evidence>
<dbReference type="Proteomes" id="UP001165121">
    <property type="component" value="Unassembled WGS sequence"/>
</dbReference>
<keyword evidence="1" id="KW-0175">Coiled coil</keyword>
<reference evidence="3" key="1">
    <citation type="submission" date="2023-04" db="EMBL/GenBank/DDBJ databases">
        <title>Phytophthora fragariaefolia NBRC 109709.</title>
        <authorList>
            <person name="Ichikawa N."/>
            <person name="Sato H."/>
            <person name="Tonouchi N."/>
        </authorList>
    </citation>
    <scope>NUCLEOTIDE SEQUENCE</scope>
    <source>
        <strain evidence="3">NBRC 109709</strain>
    </source>
</reference>
<name>A0A9W7CZ95_9STRA</name>
<evidence type="ECO:0000313" key="3">
    <source>
        <dbReference type="EMBL" id="GMF44465.1"/>
    </source>
</evidence>
<feature type="coiled-coil region" evidence="1">
    <location>
        <begin position="187"/>
        <end position="232"/>
    </location>
</feature>
<accession>A0A9W7CZ95</accession>
<dbReference type="AlphaFoldDB" id="A0A9W7CZ95"/>
<feature type="compositionally biased region" description="Basic and acidic residues" evidence="2">
    <location>
        <begin position="58"/>
        <end position="67"/>
    </location>
</feature>
<evidence type="ECO:0000313" key="4">
    <source>
        <dbReference type="Proteomes" id="UP001165121"/>
    </source>
</evidence>
<keyword evidence="4" id="KW-1185">Reference proteome</keyword>
<evidence type="ECO:0000256" key="2">
    <source>
        <dbReference type="SAM" id="MobiDB-lite"/>
    </source>
</evidence>